<evidence type="ECO:0000256" key="1">
    <source>
        <dbReference type="ARBA" id="ARBA00004167"/>
    </source>
</evidence>
<feature type="transmembrane region" description="Helical" evidence="6">
    <location>
        <begin position="204"/>
        <end position="225"/>
    </location>
</feature>
<dbReference type="Pfam" id="PF09451">
    <property type="entry name" value="ATG27"/>
    <property type="match status" value="1"/>
</dbReference>
<dbReference type="PANTHER" id="PTHR15071">
    <property type="entry name" value="MANNOSE-6-PHOSPHATE RECEPTOR FAMILY MEMBER"/>
    <property type="match status" value="1"/>
</dbReference>
<reference evidence="8 9" key="1">
    <citation type="journal article" date="2020" name="Nat. Food">
        <title>A phased Vanilla planifolia genome enables genetic improvement of flavour and production.</title>
        <authorList>
            <person name="Hasing T."/>
            <person name="Tang H."/>
            <person name="Brym M."/>
            <person name="Khazi F."/>
            <person name="Huang T."/>
            <person name="Chambers A.H."/>
        </authorList>
    </citation>
    <scope>NUCLEOTIDE SEQUENCE [LARGE SCALE GENOMIC DNA]</scope>
    <source>
        <tissue evidence="8">Leaf</tissue>
    </source>
</reference>
<organism evidence="8 9">
    <name type="scientific">Vanilla planifolia</name>
    <name type="common">Vanilla</name>
    <dbReference type="NCBI Taxonomy" id="51239"/>
    <lineage>
        <taxon>Eukaryota</taxon>
        <taxon>Viridiplantae</taxon>
        <taxon>Streptophyta</taxon>
        <taxon>Embryophyta</taxon>
        <taxon>Tracheophyta</taxon>
        <taxon>Spermatophyta</taxon>
        <taxon>Magnoliopsida</taxon>
        <taxon>Liliopsida</taxon>
        <taxon>Asparagales</taxon>
        <taxon>Orchidaceae</taxon>
        <taxon>Vanilloideae</taxon>
        <taxon>Vanilleae</taxon>
        <taxon>Vanilla</taxon>
    </lineage>
</organism>
<keyword evidence="4 6" id="KW-1133">Transmembrane helix</keyword>
<protein>
    <recommendedName>
        <fullName evidence="10">Autophagy-related protein 27</fullName>
    </recommendedName>
</protein>
<feature type="signal peptide" evidence="7">
    <location>
        <begin position="1"/>
        <end position="27"/>
    </location>
</feature>
<dbReference type="OrthoDB" id="29460at2759"/>
<dbReference type="AlphaFoldDB" id="A0A835S574"/>
<proteinExistence type="predicted"/>
<dbReference type="EMBL" id="JADCNM010000001">
    <property type="protein sequence ID" value="KAG0500565.1"/>
    <property type="molecule type" value="Genomic_DNA"/>
</dbReference>
<accession>A0A835S574</accession>
<evidence type="ECO:0000313" key="9">
    <source>
        <dbReference type="Proteomes" id="UP000639772"/>
    </source>
</evidence>
<dbReference type="GO" id="GO:0000139">
    <property type="term" value="C:Golgi membrane"/>
    <property type="evidence" value="ECO:0007669"/>
    <property type="project" value="UniProtKB-SubCell"/>
</dbReference>
<keyword evidence="5 6" id="KW-0472">Membrane</keyword>
<dbReference type="PANTHER" id="PTHR15071:SF0">
    <property type="entry name" value="MANNOSE 6-PHOSPHATE RECEPTOR-LIKE PROTEIN 1"/>
    <property type="match status" value="1"/>
</dbReference>
<evidence type="ECO:0000313" key="8">
    <source>
        <dbReference type="EMBL" id="KAG0500565.1"/>
    </source>
</evidence>
<evidence type="ECO:0000256" key="2">
    <source>
        <dbReference type="ARBA" id="ARBA00022692"/>
    </source>
</evidence>
<evidence type="ECO:0000256" key="5">
    <source>
        <dbReference type="ARBA" id="ARBA00023136"/>
    </source>
</evidence>
<name>A0A835S574_VANPL</name>
<keyword evidence="2 6" id="KW-0812">Transmembrane</keyword>
<evidence type="ECO:0000256" key="3">
    <source>
        <dbReference type="ARBA" id="ARBA00022729"/>
    </source>
</evidence>
<comment type="caution">
    <text evidence="8">The sequence shown here is derived from an EMBL/GenBank/DDBJ whole genome shotgun (WGS) entry which is preliminary data.</text>
</comment>
<evidence type="ECO:0000256" key="4">
    <source>
        <dbReference type="ARBA" id="ARBA00022989"/>
    </source>
</evidence>
<sequence>MHAENRLAIRCLCSPLLLLLCTWPLFAQGSKCDFSVTHRNSVYNYSLAAPSRKYPHGAMSEDGFYKVAVNDTLLWYQLCDQMIFNHGQPRCLNCQDCGGPLQCGMECGALVANNIGGYYVCTTIGQASNVDISLIEKENPKKGVILKMFSSGAKENCSLSVTIICDANNVEVSNSFIFSGTCNYATELRHPSGCARIISSQGKGLGWFGTLMIIIFCLLGGYLLVGTIYRYYLLGVHGGEAIPNLEFWLSIPQRASNMFGLLVQKLRGFLGNHRVLIHQ</sequence>
<dbReference type="InterPro" id="IPR018939">
    <property type="entry name" value="Autophagy-rel_prot_27"/>
</dbReference>
<dbReference type="Proteomes" id="UP000639772">
    <property type="component" value="Chromosome 1"/>
</dbReference>
<evidence type="ECO:0000256" key="6">
    <source>
        <dbReference type="SAM" id="Phobius"/>
    </source>
</evidence>
<evidence type="ECO:0000256" key="7">
    <source>
        <dbReference type="SAM" id="SignalP"/>
    </source>
</evidence>
<evidence type="ECO:0008006" key="10">
    <source>
        <dbReference type="Google" id="ProtNLM"/>
    </source>
</evidence>
<gene>
    <name evidence="8" type="ORF">HPP92_000637</name>
</gene>
<feature type="chain" id="PRO_5032431438" description="Autophagy-related protein 27" evidence="7">
    <location>
        <begin position="28"/>
        <end position="279"/>
    </location>
</feature>
<comment type="subcellular location">
    <subcellularLocation>
        <location evidence="1">Membrane</location>
        <topology evidence="1">Single-pass membrane protein</topology>
    </subcellularLocation>
</comment>
<keyword evidence="3 7" id="KW-0732">Signal</keyword>